<evidence type="ECO:0000256" key="1">
    <source>
        <dbReference type="SAM" id="SignalP"/>
    </source>
</evidence>
<reference evidence="2 3" key="1">
    <citation type="submission" date="2014-02" db="EMBL/GenBank/DDBJ databases">
        <title>Expanding our view of genomic diversity in Candidatus Accumulibacter clades.</title>
        <authorList>
            <person name="Skennerton C.T."/>
            <person name="Barr J.J."/>
            <person name="Slater F.R."/>
            <person name="Bond P.L."/>
            <person name="Tyson G.W."/>
        </authorList>
    </citation>
    <scope>NUCLEOTIDE SEQUENCE [LARGE SCALE GENOMIC DNA]</scope>
    <source>
        <strain evidence="3">BA-91</strain>
    </source>
</reference>
<dbReference type="Proteomes" id="UP000020077">
    <property type="component" value="Unassembled WGS sequence"/>
</dbReference>
<feature type="signal peptide" evidence="1">
    <location>
        <begin position="1"/>
        <end position="28"/>
    </location>
</feature>
<organism evidence="2 3">
    <name type="scientific">Candidatus Accumulibacter phosphatis</name>
    <dbReference type="NCBI Taxonomy" id="327160"/>
    <lineage>
        <taxon>Bacteria</taxon>
        <taxon>Pseudomonadati</taxon>
        <taxon>Pseudomonadota</taxon>
        <taxon>Betaproteobacteria</taxon>
        <taxon>Candidatus Accumulibacter</taxon>
    </lineage>
</organism>
<protein>
    <recommendedName>
        <fullName evidence="4">PEP-CTERM protein-sorting domain-containing protein</fullName>
    </recommendedName>
</protein>
<gene>
    <name evidence="2" type="ORF">AW09_002624</name>
</gene>
<evidence type="ECO:0000313" key="3">
    <source>
        <dbReference type="Proteomes" id="UP000020077"/>
    </source>
</evidence>
<evidence type="ECO:0008006" key="4">
    <source>
        <dbReference type="Google" id="ProtNLM"/>
    </source>
</evidence>
<dbReference type="AlphaFoldDB" id="A0A080LUK2"/>
<keyword evidence="1" id="KW-0732">Signal</keyword>
<comment type="caution">
    <text evidence="2">The sequence shown here is derived from an EMBL/GenBank/DDBJ whole genome shotgun (WGS) entry which is preliminary data.</text>
</comment>
<dbReference type="EMBL" id="JDVG02000425">
    <property type="protein sequence ID" value="KFB72206.1"/>
    <property type="molecule type" value="Genomic_DNA"/>
</dbReference>
<name>A0A080LUK2_9PROT</name>
<proteinExistence type="predicted"/>
<feature type="chain" id="PRO_5001750613" description="PEP-CTERM protein-sorting domain-containing protein" evidence="1">
    <location>
        <begin position="29"/>
        <end position="234"/>
    </location>
</feature>
<accession>A0A080LUK2</accession>
<evidence type="ECO:0000313" key="2">
    <source>
        <dbReference type="EMBL" id="KFB72206.1"/>
    </source>
</evidence>
<sequence length="234" mass="23450" precursor="true">MKSILTRWISALGLAISAVLGMSGTASAALLTITIAPIALTDVGACKGPDLAPSAGSAVPDFSGNCWDLGSYPKDPGADQISLTGDTYTADHLALPPSFTPLTFTFIPGHTGGGSAGPDTGNCSDGVLNPFSLDRAITINGVSGTLTQSGSLKVGWCFDTLNISLGTASIDVPQIGIVTISVGGVVDLEADLDPEGDLPVTASISPSAEVSLPSTLALALIGIAGLTRSRRRAA</sequence>